<sequence>MSKDDADAHFAAAVKKQREFHGWSQAELAEKAAPYGVSFMATTIYKIETGKRKVTVAEAVALSQALRVSLHELMIQGTDSAFAAKEILLEYGMETLLDHERVVDSLTPMMLRQERMRAVIESYREKFGDDPRWLSYQPGRRNLSVHWEPLINWTGPAEYLASWKALIETHGSYLDDLGWADDRSDPHVL</sequence>
<dbReference type="InterPro" id="IPR010982">
    <property type="entry name" value="Lambda_DNA-bd_dom_sf"/>
</dbReference>
<organism evidence="2 3">
    <name type="scientific">Cryobacterium zongtaii</name>
    <dbReference type="NCBI Taxonomy" id="1259217"/>
    <lineage>
        <taxon>Bacteria</taxon>
        <taxon>Bacillati</taxon>
        <taxon>Actinomycetota</taxon>
        <taxon>Actinomycetes</taxon>
        <taxon>Micrococcales</taxon>
        <taxon>Microbacteriaceae</taxon>
        <taxon>Cryobacterium</taxon>
    </lineage>
</organism>
<name>A0A2S3ZKU9_9MICO</name>
<dbReference type="CDD" id="cd00093">
    <property type="entry name" value="HTH_XRE"/>
    <property type="match status" value="1"/>
</dbReference>
<dbReference type="PROSITE" id="PS50943">
    <property type="entry name" value="HTH_CROC1"/>
    <property type="match status" value="1"/>
</dbReference>
<dbReference type="Gene3D" id="1.10.260.40">
    <property type="entry name" value="lambda repressor-like DNA-binding domains"/>
    <property type="match status" value="1"/>
</dbReference>
<evidence type="ECO:0000259" key="1">
    <source>
        <dbReference type="PROSITE" id="PS50943"/>
    </source>
</evidence>
<dbReference type="EMBL" id="PPXD01000005">
    <property type="protein sequence ID" value="POH68966.1"/>
    <property type="molecule type" value="Genomic_DNA"/>
</dbReference>
<dbReference type="InterPro" id="IPR001387">
    <property type="entry name" value="Cro/C1-type_HTH"/>
</dbReference>
<dbReference type="Proteomes" id="UP000237340">
    <property type="component" value="Unassembled WGS sequence"/>
</dbReference>
<dbReference type="SMART" id="SM00530">
    <property type="entry name" value="HTH_XRE"/>
    <property type="match status" value="1"/>
</dbReference>
<comment type="caution">
    <text evidence="2">The sequence shown here is derived from an EMBL/GenBank/DDBJ whole genome shotgun (WGS) entry which is preliminary data.</text>
</comment>
<dbReference type="SUPFAM" id="SSF47413">
    <property type="entry name" value="lambda repressor-like DNA-binding domains"/>
    <property type="match status" value="1"/>
</dbReference>
<keyword evidence="3" id="KW-1185">Reference proteome</keyword>
<dbReference type="AlphaFoldDB" id="A0A2S3ZKU9"/>
<dbReference type="RefSeq" id="WP_103459552.1">
    <property type="nucleotide sequence ID" value="NZ_PPXD01000005.1"/>
</dbReference>
<dbReference type="GO" id="GO:0003677">
    <property type="term" value="F:DNA binding"/>
    <property type="evidence" value="ECO:0007669"/>
    <property type="project" value="InterPro"/>
</dbReference>
<protein>
    <recommendedName>
        <fullName evidence="1">HTH cro/C1-type domain-containing protein</fullName>
    </recommendedName>
</protein>
<evidence type="ECO:0000313" key="3">
    <source>
        <dbReference type="Proteomes" id="UP000237340"/>
    </source>
</evidence>
<reference evidence="2 3" key="1">
    <citation type="submission" date="2018-01" db="EMBL/GenBank/DDBJ databases">
        <title>Cryobacterium sp. nov., from glaciers in China.</title>
        <authorList>
            <person name="Liu Q."/>
            <person name="Xin Y.-H."/>
        </authorList>
    </citation>
    <scope>NUCLEOTIDE SEQUENCE [LARGE SCALE GENOMIC DNA]</scope>
    <source>
        <strain evidence="2 3">TMN-42</strain>
    </source>
</reference>
<feature type="domain" description="HTH cro/C1-type" evidence="1">
    <location>
        <begin position="14"/>
        <end position="73"/>
    </location>
</feature>
<accession>A0A2S3ZKU9</accession>
<gene>
    <name evidence="2" type="ORF">C3B61_03440</name>
</gene>
<evidence type="ECO:0000313" key="2">
    <source>
        <dbReference type="EMBL" id="POH68966.1"/>
    </source>
</evidence>
<dbReference type="Pfam" id="PF01381">
    <property type="entry name" value="HTH_3"/>
    <property type="match status" value="1"/>
</dbReference>
<proteinExistence type="predicted"/>